<evidence type="ECO:0000256" key="1">
    <source>
        <dbReference type="ARBA" id="ARBA00023015"/>
    </source>
</evidence>
<feature type="domain" description="HTH iclR-type" evidence="4">
    <location>
        <begin position="13"/>
        <end position="75"/>
    </location>
</feature>
<dbReference type="Proteomes" id="UP000789704">
    <property type="component" value="Unassembled WGS sequence"/>
</dbReference>
<evidence type="ECO:0000256" key="3">
    <source>
        <dbReference type="ARBA" id="ARBA00023163"/>
    </source>
</evidence>
<name>A0A9N8X3C0_9BURK</name>
<dbReference type="GO" id="GO:0045892">
    <property type="term" value="P:negative regulation of DNA-templated transcription"/>
    <property type="evidence" value="ECO:0007669"/>
    <property type="project" value="TreeGrafter"/>
</dbReference>
<dbReference type="Gene3D" id="3.30.450.40">
    <property type="match status" value="1"/>
</dbReference>
<dbReference type="RefSeq" id="WP_228880676.1">
    <property type="nucleotide sequence ID" value="NZ_CAJQYX010000005.1"/>
</dbReference>
<evidence type="ECO:0000259" key="4">
    <source>
        <dbReference type="PROSITE" id="PS51077"/>
    </source>
</evidence>
<evidence type="ECO:0000313" key="7">
    <source>
        <dbReference type="Proteomes" id="UP000789704"/>
    </source>
</evidence>
<evidence type="ECO:0000256" key="2">
    <source>
        <dbReference type="ARBA" id="ARBA00023125"/>
    </source>
</evidence>
<dbReference type="Pfam" id="PF09339">
    <property type="entry name" value="HTH_IclR"/>
    <property type="match status" value="1"/>
</dbReference>
<keyword evidence="2" id="KW-0238">DNA-binding</keyword>
<sequence length="273" mass="30448">MFVLPDDDDRQFAVTLARGLEMLRCFLPGERMLANRDFVERTGLSKATVSRLAYTLTELGYLRHDVEARKYRLGGGVLSMGYPLLAGMRIRQIARPFMRELALQIRGAVSLGMRDGMNMVYIESCSADKRSDTRPDVGAVHPVLRLAMGRAWLAGVGPEEREVALNQLRVGVPDQWQRYRPQLDQAMRDFAELGACFSHGDMQKNIYGIAVPLSAPVDSETLVFNCAVMDHTPQARALLDDVAPRLIAMIANVESAAGLRQTVTTTPPRYPRR</sequence>
<dbReference type="PANTHER" id="PTHR30136">
    <property type="entry name" value="HELIX-TURN-HELIX TRANSCRIPTIONAL REGULATOR, ICLR FAMILY"/>
    <property type="match status" value="1"/>
</dbReference>
<dbReference type="InterPro" id="IPR050707">
    <property type="entry name" value="HTH_MetabolicPath_Reg"/>
</dbReference>
<dbReference type="InterPro" id="IPR005471">
    <property type="entry name" value="Tscrpt_reg_IclR_N"/>
</dbReference>
<keyword evidence="7" id="KW-1185">Reference proteome</keyword>
<dbReference type="GO" id="GO:0003677">
    <property type="term" value="F:DNA binding"/>
    <property type="evidence" value="ECO:0007669"/>
    <property type="project" value="UniProtKB-KW"/>
</dbReference>
<dbReference type="GO" id="GO:0003700">
    <property type="term" value="F:DNA-binding transcription factor activity"/>
    <property type="evidence" value="ECO:0007669"/>
    <property type="project" value="TreeGrafter"/>
</dbReference>
<dbReference type="SMART" id="SM00346">
    <property type="entry name" value="HTH_ICLR"/>
    <property type="match status" value="1"/>
</dbReference>
<organism evidence="6 7">
    <name type="scientific">Paraburkholderia saeva</name>
    <dbReference type="NCBI Taxonomy" id="2777537"/>
    <lineage>
        <taxon>Bacteria</taxon>
        <taxon>Pseudomonadati</taxon>
        <taxon>Pseudomonadota</taxon>
        <taxon>Betaproteobacteria</taxon>
        <taxon>Burkholderiales</taxon>
        <taxon>Burkholderiaceae</taxon>
        <taxon>Paraburkholderia</taxon>
    </lineage>
</organism>
<dbReference type="Pfam" id="PF01614">
    <property type="entry name" value="IclR_C"/>
    <property type="match status" value="1"/>
</dbReference>
<dbReference type="InterPro" id="IPR029016">
    <property type="entry name" value="GAF-like_dom_sf"/>
</dbReference>
<dbReference type="InterPro" id="IPR036390">
    <property type="entry name" value="WH_DNA-bd_sf"/>
</dbReference>
<keyword evidence="1" id="KW-0805">Transcription regulation</keyword>
<dbReference type="PROSITE" id="PS51078">
    <property type="entry name" value="ICLR_ED"/>
    <property type="match status" value="1"/>
</dbReference>
<dbReference type="InterPro" id="IPR014757">
    <property type="entry name" value="Tscrpt_reg_IclR_C"/>
</dbReference>
<keyword evidence="3" id="KW-0804">Transcription</keyword>
<dbReference type="AlphaFoldDB" id="A0A9N8X3C0"/>
<protein>
    <submittedName>
        <fullName evidence="6">HTH-type transcriptional regulator TsaQ1/TsaQ2</fullName>
    </submittedName>
</protein>
<dbReference type="PANTHER" id="PTHR30136:SF33">
    <property type="entry name" value="TRANSCRIPTIONAL REGULATORY PROTEIN"/>
    <property type="match status" value="1"/>
</dbReference>
<dbReference type="EMBL" id="CAJQZC010000008">
    <property type="protein sequence ID" value="CAG4911367.1"/>
    <property type="molecule type" value="Genomic_DNA"/>
</dbReference>
<feature type="domain" description="IclR-ED" evidence="5">
    <location>
        <begin position="76"/>
        <end position="259"/>
    </location>
</feature>
<dbReference type="SUPFAM" id="SSF55781">
    <property type="entry name" value="GAF domain-like"/>
    <property type="match status" value="1"/>
</dbReference>
<dbReference type="PROSITE" id="PS51077">
    <property type="entry name" value="HTH_ICLR"/>
    <property type="match status" value="1"/>
</dbReference>
<proteinExistence type="predicted"/>
<comment type="caution">
    <text evidence="6">The sequence shown here is derived from an EMBL/GenBank/DDBJ whole genome shotgun (WGS) entry which is preliminary data.</text>
</comment>
<reference evidence="6" key="1">
    <citation type="submission" date="2021-04" db="EMBL/GenBank/DDBJ databases">
        <authorList>
            <person name="Vanwijnsberghe S."/>
        </authorList>
    </citation>
    <scope>NUCLEOTIDE SEQUENCE</scope>
    <source>
        <strain evidence="6">LMG 31841</strain>
    </source>
</reference>
<dbReference type="SUPFAM" id="SSF46785">
    <property type="entry name" value="Winged helix' DNA-binding domain"/>
    <property type="match status" value="1"/>
</dbReference>
<dbReference type="Gene3D" id="1.10.10.10">
    <property type="entry name" value="Winged helix-like DNA-binding domain superfamily/Winged helix DNA-binding domain"/>
    <property type="match status" value="1"/>
</dbReference>
<evidence type="ECO:0000259" key="5">
    <source>
        <dbReference type="PROSITE" id="PS51078"/>
    </source>
</evidence>
<evidence type="ECO:0000313" key="6">
    <source>
        <dbReference type="EMBL" id="CAG4911367.1"/>
    </source>
</evidence>
<dbReference type="InterPro" id="IPR036388">
    <property type="entry name" value="WH-like_DNA-bd_sf"/>
</dbReference>
<gene>
    <name evidence="6" type="primary">tsaQ1_4</name>
    <name evidence="6" type="ORF">LMG31841_04058</name>
</gene>
<accession>A0A9N8X3C0</accession>